<dbReference type="eggNOG" id="ENOG502QQPQ">
    <property type="taxonomic scope" value="Eukaryota"/>
</dbReference>
<sequence length="883" mass="103328">MLCWRGPVRLAGCVRRCRFYRKPASHIASVLRGGREEAPRASSSSQKEVFLYGKSENETVESLKRLGLAPVDSKTAAADRQDLVLASLRQFNVSFRQSNKNYNALSRSLRDGAIDEDTRFQIVLAYVIEECRLEVKRLNQFGVRQLQEWNLEWTARKQKQGSDMESKVMSGLFAQQSATTSDSGEEEPYLANTKFLFGILRNILASHLDNWQKVISPVQLAEIFEVFKQIRIDQWKYQGIYLSARILYSTGKIQMDPINESFYINALTKLGYNKEAWKLFKAGELKVNQRWWNELGLMIALLSNDLSRFQKLLKRTDEKFHSHQYLPPKVLRLAVRKFSRIDYKDRLIEDLVSRFISMADTIGITDLKIDERTTYFDDEEQGNKYLNSMEKITYDDMASIIESLLYSRSYRPIASSLMEKFLSLDGVDSRVFQTLLMKTRLSLLKDFQLLEQLLPKSTKSKTTQSKAELQSKFDILRSKYKNVSQDNTIVDRFFFDSVNDLLDNPRLAISTSSLLQDMASTKKGSREKVSKRFNGFLKLLLANGKEISATSILLALETSQKESKMHSSIKFPRLNAHHYATFIQYYTKKALDADRRKNRDKWAFYEKKIVQIMQKVNELNISYNSVYLAKLLVFYREVMNFDRCFQIINTTLVEAEKNIDTDNGEMRPSKVLNQRLYYEMWKVYAKYYRLRFLELTRISALSNYNGRAYHANRTMRKTTSEPMYDLTSLFDYMVNKDNLLPNTRFNWLILDAFIWSREWVALPAVISVLHDKFSVTFGLPFAKYLLVGIKKEFLALETQRQMGDNPSLPYMEARRRALEECFRLKSEGNIFCRFDRSSDDIFSELIKRILLFLKYKNPYDSEFREVHQTYEKLQIPPPFDLKL</sequence>
<dbReference type="HOGENOM" id="CLU_327620_0_0_1"/>
<dbReference type="GeneID" id="34528886"/>
<proteinExistence type="predicted"/>
<gene>
    <name evidence="1" type="primary">KNAG0M02530</name>
    <name evidence="1" type="ordered locus">KNAG_0M02530</name>
</gene>
<dbReference type="OrthoDB" id="185373at2759"/>
<protein>
    <submittedName>
        <fullName evidence="1">Uncharacterized protein</fullName>
    </submittedName>
</protein>
<reference evidence="1 2" key="1">
    <citation type="journal article" date="2011" name="Proc. Natl. Acad. Sci. U.S.A.">
        <title>Evolutionary erosion of yeast sex chromosomes by mating-type switching accidents.</title>
        <authorList>
            <person name="Gordon J.L."/>
            <person name="Armisen D."/>
            <person name="Proux-Wera E."/>
            <person name="Oheigeartaigh S.S."/>
            <person name="Byrne K.P."/>
            <person name="Wolfe K.H."/>
        </authorList>
    </citation>
    <scope>NUCLEOTIDE SEQUENCE [LARGE SCALE GENOMIC DNA]</scope>
    <source>
        <strain evidence="2">ATCC MYA-139 / BCRC 22969 / CBS 8797 / CCRC 22969 / KCTC 17520 / NBRC 10181 / NCYC 3082</strain>
    </source>
</reference>
<name>J7SBK0_HUIN7</name>
<keyword evidence="2" id="KW-1185">Reference proteome</keyword>
<dbReference type="KEGG" id="kng:KNAG_0M02530"/>
<dbReference type="RefSeq" id="XP_022467350.1">
    <property type="nucleotide sequence ID" value="XM_022611123.1"/>
</dbReference>
<dbReference type="Proteomes" id="UP000006310">
    <property type="component" value="Chromosome 13"/>
</dbReference>
<reference evidence="2" key="2">
    <citation type="submission" date="2012-08" db="EMBL/GenBank/DDBJ databases">
        <title>Genome sequence of Kazachstania naganishii.</title>
        <authorList>
            <person name="Gordon J.L."/>
            <person name="Armisen D."/>
            <person name="Proux-Wera E."/>
            <person name="OhEigeartaigh S.S."/>
            <person name="Byrne K.P."/>
            <person name="Wolfe K.H."/>
        </authorList>
    </citation>
    <scope>NUCLEOTIDE SEQUENCE [LARGE SCALE GENOMIC DNA]</scope>
    <source>
        <strain evidence="2">ATCC MYA-139 / BCRC 22969 / CBS 8797 / CCRC 22969 / KCTC 17520 / NBRC 10181 / NCYC 3082</strain>
    </source>
</reference>
<dbReference type="AlphaFoldDB" id="J7SBK0"/>
<evidence type="ECO:0000313" key="1">
    <source>
        <dbReference type="EMBL" id="CCK73106.1"/>
    </source>
</evidence>
<dbReference type="OMA" id="VRMDPIN"/>
<organism evidence="1 2">
    <name type="scientific">Huiozyma naganishii (strain ATCC MYA-139 / BCRC 22969 / CBS 8797 / KCTC 17520 / NBRC 10181 / NCYC 3082 / Yp74L-3)</name>
    <name type="common">Yeast</name>
    <name type="synonym">Kazachstania naganishii</name>
    <dbReference type="NCBI Taxonomy" id="1071383"/>
    <lineage>
        <taxon>Eukaryota</taxon>
        <taxon>Fungi</taxon>
        <taxon>Dikarya</taxon>
        <taxon>Ascomycota</taxon>
        <taxon>Saccharomycotina</taxon>
        <taxon>Saccharomycetes</taxon>
        <taxon>Saccharomycetales</taxon>
        <taxon>Saccharomycetaceae</taxon>
        <taxon>Huiozyma</taxon>
    </lineage>
</organism>
<evidence type="ECO:0000313" key="2">
    <source>
        <dbReference type="Proteomes" id="UP000006310"/>
    </source>
</evidence>
<accession>J7SBK0</accession>
<dbReference type="EMBL" id="HE978326">
    <property type="protein sequence ID" value="CCK73106.1"/>
    <property type="molecule type" value="Genomic_DNA"/>
</dbReference>